<proteinExistence type="predicted"/>
<dbReference type="EMBL" id="CP048286">
    <property type="protein sequence ID" value="QHW30640.1"/>
    <property type="molecule type" value="Genomic_DNA"/>
</dbReference>
<reference evidence="2 3" key="1">
    <citation type="submission" date="2020-02" db="EMBL/GenBank/DDBJ databases">
        <title>Paenibacillus sp. nov., isolated from rhizosphere soil of tomato.</title>
        <authorList>
            <person name="Weon H.-Y."/>
            <person name="Lee S.A."/>
        </authorList>
    </citation>
    <scope>NUCLEOTIDE SEQUENCE [LARGE SCALE GENOMIC DNA]</scope>
    <source>
        <strain evidence="2 3">14171R-81</strain>
    </source>
</reference>
<evidence type="ECO:0000313" key="3">
    <source>
        <dbReference type="Proteomes" id="UP000479114"/>
    </source>
</evidence>
<dbReference type="Pfam" id="PF14007">
    <property type="entry name" value="YtpI"/>
    <property type="match status" value="1"/>
</dbReference>
<feature type="transmembrane region" description="Helical" evidence="1">
    <location>
        <begin position="6"/>
        <end position="25"/>
    </location>
</feature>
<dbReference type="AlphaFoldDB" id="A0A6C0NWP2"/>
<name>A0A6C0NWP2_9BACL</name>
<keyword evidence="1" id="KW-0472">Membrane</keyword>
<evidence type="ECO:0000313" key="2">
    <source>
        <dbReference type="EMBL" id="QHW30640.1"/>
    </source>
</evidence>
<keyword evidence="1" id="KW-1133">Transmembrane helix</keyword>
<dbReference type="KEGG" id="prz:GZH47_07080"/>
<gene>
    <name evidence="2" type="ORF">GZH47_07080</name>
</gene>
<organism evidence="2 3">
    <name type="scientific">Paenibacillus rhizovicinus</name>
    <dbReference type="NCBI Taxonomy" id="2704463"/>
    <lineage>
        <taxon>Bacteria</taxon>
        <taxon>Bacillati</taxon>
        <taxon>Bacillota</taxon>
        <taxon>Bacilli</taxon>
        <taxon>Bacillales</taxon>
        <taxon>Paenibacillaceae</taxon>
        <taxon>Paenibacillus</taxon>
    </lineage>
</organism>
<keyword evidence="1" id="KW-0812">Transmembrane</keyword>
<evidence type="ECO:0008006" key="4">
    <source>
        <dbReference type="Google" id="ProtNLM"/>
    </source>
</evidence>
<sequence>MVNALHWAIVILICLTSLMSVNFSYKARRTSDTRQRGILSARLNMSMGVMLVFIALFMMLAFNGSTVKVIISGLIIVIGLFNLFAGIRNNSVYRSMKG</sequence>
<feature type="transmembrane region" description="Helical" evidence="1">
    <location>
        <begin position="69"/>
        <end position="87"/>
    </location>
</feature>
<feature type="transmembrane region" description="Helical" evidence="1">
    <location>
        <begin position="45"/>
        <end position="63"/>
    </location>
</feature>
<dbReference type="RefSeq" id="WP_162639450.1">
    <property type="nucleotide sequence ID" value="NZ_CP048286.1"/>
</dbReference>
<accession>A0A6C0NWP2</accession>
<evidence type="ECO:0000256" key="1">
    <source>
        <dbReference type="SAM" id="Phobius"/>
    </source>
</evidence>
<dbReference type="InterPro" id="IPR025618">
    <property type="entry name" value="YtpI"/>
</dbReference>
<dbReference type="Proteomes" id="UP000479114">
    <property type="component" value="Chromosome"/>
</dbReference>
<protein>
    <recommendedName>
        <fullName evidence="4">YtpI family protein</fullName>
    </recommendedName>
</protein>
<keyword evidence="3" id="KW-1185">Reference proteome</keyword>